<evidence type="ECO:0000256" key="1">
    <source>
        <dbReference type="SAM" id="MobiDB-lite"/>
    </source>
</evidence>
<reference evidence="3 4" key="1">
    <citation type="submission" date="2021-04" db="EMBL/GenBank/DDBJ databases">
        <authorList>
            <person name="Bliznina A."/>
        </authorList>
    </citation>
    <scope>NUCLEOTIDE SEQUENCE [LARGE SCALE GENOMIC DNA]</scope>
</reference>
<dbReference type="PANTHER" id="PTHR45856">
    <property type="entry name" value="ALPHA/BETA-HYDROLASES SUPERFAMILY PROTEIN"/>
    <property type="match status" value="1"/>
</dbReference>
<dbReference type="InterPro" id="IPR051218">
    <property type="entry name" value="Sec_MonoDiacylglyc_Lipase"/>
</dbReference>
<dbReference type="PANTHER" id="PTHR45856:SF24">
    <property type="entry name" value="FUNGAL LIPASE-LIKE DOMAIN-CONTAINING PROTEIN"/>
    <property type="match status" value="1"/>
</dbReference>
<name>A0ABN7SBG8_OIKDI</name>
<dbReference type="EMBL" id="OU015569">
    <property type="protein sequence ID" value="CAG5094276.1"/>
    <property type="molecule type" value="Genomic_DNA"/>
</dbReference>
<feature type="region of interest" description="Disordered" evidence="1">
    <location>
        <begin position="293"/>
        <end position="379"/>
    </location>
</feature>
<evidence type="ECO:0000259" key="2">
    <source>
        <dbReference type="Pfam" id="PF01764"/>
    </source>
</evidence>
<evidence type="ECO:0000313" key="3">
    <source>
        <dbReference type="EMBL" id="CAG5094276.1"/>
    </source>
</evidence>
<organism evidence="3 4">
    <name type="scientific">Oikopleura dioica</name>
    <name type="common">Tunicate</name>
    <dbReference type="NCBI Taxonomy" id="34765"/>
    <lineage>
        <taxon>Eukaryota</taxon>
        <taxon>Metazoa</taxon>
        <taxon>Chordata</taxon>
        <taxon>Tunicata</taxon>
        <taxon>Appendicularia</taxon>
        <taxon>Copelata</taxon>
        <taxon>Oikopleuridae</taxon>
        <taxon>Oikopleura</taxon>
    </lineage>
</organism>
<dbReference type="Pfam" id="PF01764">
    <property type="entry name" value="Lipase_3"/>
    <property type="match status" value="1"/>
</dbReference>
<feature type="compositionally biased region" description="Basic residues" evidence="1">
    <location>
        <begin position="345"/>
        <end position="354"/>
    </location>
</feature>
<protein>
    <submittedName>
        <fullName evidence="3">Oidioi.mRNA.OKI2018_I69.XSR.g13412.t1.cds</fullName>
    </submittedName>
</protein>
<dbReference type="InterPro" id="IPR002921">
    <property type="entry name" value="Fungal_lipase-type"/>
</dbReference>
<dbReference type="SUPFAM" id="SSF53474">
    <property type="entry name" value="alpha/beta-Hydrolases"/>
    <property type="match status" value="1"/>
</dbReference>
<proteinExistence type="predicted"/>
<feature type="domain" description="Fungal lipase-type" evidence="2">
    <location>
        <begin position="170"/>
        <end position="230"/>
    </location>
</feature>
<gene>
    <name evidence="3" type="ORF">OKIOD_LOCUS4970</name>
</gene>
<feature type="compositionally biased region" description="Low complexity" evidence="1">
    <location>
        <begin position="310"/>
        <end position="320"/>
    </location>
</feature>
<accession>A0ABN7SBG8</accession>
<evidence type="ECO:0000313" key="4">
    <source>
        <dbReference type="Proteomes" id="UP001158576"/>
    </source>
</evidence>
<sequence>MEAESEVNEEETAQYVEKETRLCSISTSVRELKHLVNDVKLKKATFKGVSQEKSEEQLASPVEKNNRCSLSYKCHEVHEIIERFMDPSQDDPQNYFDYVNSEKYGTDCYIFSNKSNLIIAWRGTEATAEDGFSLQDIKQDLKFNQTKFHYLDQPVLLVHSGFLQQYAACTLDLQMNKPLPYVGYDIEVECTTFGAPKVGNRAFVNCFREQVKKCTQWAFKMDIVPNLPPFSRYKHVAKLRYLKRHNNTLLPQEVHHYCHYLEATKDISRRQKYCSVKGLKPSLAISLVGTTMENDSTAESISEKRKSSDSDSSNETDGSSGNLTRTGTEKSEKTASPTCETPKEQKKKMSQRKQKPPDRRGSEKRKAKSDPRGKICAIS</sequence>
<dbReference type="Proteomes" id="UP001158576">
    <property type="component" value="Chromosome XSR"/>
</dbReference>
<keyword evidence="4" id="KW-1185">Reference proteome</keyword>
<dbReference type="Gene3D" id="3.40.50.1820">
    <property type="entry name" value="alpha/beta hydrolase"/>
    <property type="match status" value="2"/>
</dbReference>
<dbReference type="InterPro" id="IPR029058">
    <property type="entry name" value="AB_hydrolase_fold"/>
</dbReference>